<sequence length="838" mass="91347">MAPADTLSPPGSSSYSSDTMVVGDGTWDFTKNTFLLPNLMGLNFETMRYNGMGNRFSTLTQYHSIITAHGVLAAITFLFIIPISVLIKRFRRASRESTTRHHAYLQVLAVGLTTVVFILGFLAVGPPRSLTNPHHGIGVAIYVLILLQAIGGRLIKNIRGRSLRVHLHRWSGRTIGLLGIAQVPLGLTLYGSPKYTFVLFALWMAFLVLLYFILSYRHDGERDYLVSGGRSEGGRSRVPDRKSSGGVFKWLAPLAAGAGAIALLKGRSKNKDQDRDRDRSRSRSHSRSRSRVRSRSRGHEVIRSRRGSPSYVEDEKYSEAPRKEGGFMKKALGVGTALGAGALAARFLGRRDKQSHDEEYSAVATDTPSRPSRLRRHRPAASEFSDYTEDPRDGGRRSPLLPPPHSGLDTTVLSATEPRRHPSRPMAPRRSHPGHSRVDSAYDDSEYSSYVSPSRRTEKKGGGMAKGLLAGLGMGWLAKKMTDMRGGREDDRSRYEEDDRRSGRHGSRYTADYPSPTRRPSRRPTGRPVPPPSGITTTASGLSEESSMVEPHPPRGGYVAPRPGSPPAGNGSQPLPFPVTPPARRTSRSGSHSRSGPLDPVSMPPMPPDVHEVLHDGSSVGRPQRRGSSRRRRDGEAAAAAAVAAASRLADEEGRRSGGSRATEPGQPVSVRVRLHEDRDRNITLRRLTEEEQAAAARREQRRRRNGSVSSLSGDESPSSRRYRRDPSSQRRAESAAERAVGSEPPAPLSPPNPAFARGRRPKDSAYYSGQPGPSGGAPAAGATVSSLGSLASPGSHGTWSAASPSPSGPGQDPADRRRRRRMERRDSSRQSHTVEFT</sequence>
<reference evidence="14" key="1">
    <citation type="submission" date="2023-06" db="EMBL/GenBank/DDBJ databases">
        <title>Genome-scale phylogeny and comparative genomics of the fungal order Sordariales.</title>
        <authorList>
            <consortium name="Lawrence Berkeley National Laboratory"/>
            <person name="Hensen N."/>
            <person name="Bonometti L."/>
            <person name="Westerberg I."/>
            <person name="Brannstrom I.O."/>
            <person name="Guillou S."/>
            <person name="Cros-Aarteil S."/>
            <person name="Calhoun S."/>
            <person name="Haridas S."/>
            <person name="Kuo A."/>
            <person name="Mondo S."/>
            <person name="Pangilinan J."/>
            <person name="Riley R."/>
            <person name="Labutti K."/>
            <person name="Andreopoulos B."/>
            <person name="Lipzen A."/>
            <person name="Chen C."/>
            <person name="Yanf M."/>
            <person name="Daum C."/>
            <person name="Ng V."/>
            <person name="Clum A."/>
            <person name="Steindorff A."/>
            <person name="Ohm R."/>
            <person name="Martin F."/>
            <person name="Silar P."/>
            <person name="Natvig D."/>
            <person name="Lalanne C."/>
            <person name="Gautier V."/>
            <person name="Ament-Velasquez S.L."/>
            <person name="Kruys A."/>
            <person name="Hutchinson M.I."/>
            <person name="Powell A.J."/>
            <person name="Barry K."/>
            <person name="Miller A.N."/>
            <person name="Grigoriev I.V."/>
            <person name="Debuchy R."/>
            <person name="Gladieux P."/>
            <person name="Thoren M.H."/>
            <person name="Johannesson H."/>
        </authorList>
    </citation>
    <scope>NUCLEOTIDE SEQUENCE</scope>
    <source>
        <strain evidence="14">8032-3</strain>
    </source>
</reference>
<feature type="transmembrane region" description="Helical" evidence="12">
    <location>
        <begin position="136"/>
        <end position="155"/>
    </location>
</feature>
<evidence type="ECO:0000256" key="7">
    <source>
        <dbReference type="ARBA" id="ARBA00022982"/>
    </source>
</evidence>
<comment type="subcellular location">
    <subcellularLocation>
        <location evidence="2">Membrane</location>
        <topology evidence="2">Multi-pass membrane protein</topology>
    </subcellularLocation>
</comment>
<feature type="compositionally biased region" description="Low complexity" evidence="11">
    <location>
        <begin position="588"/>
        <end position="601"/>
    </location>
</feature>
<feature type="compositionally biased region" description="Low complexity" evidence="11">
    <location>
        <begin position="801"/>
        <end position="813"/>
    </location>
</feature>
<evidence type="ECO:0000256" key="3">
    <source>
        <dbReference type="ARBA" id="ARBA00022448"/>
    </source>
</evidence>
<keyword evidence="15" id="KW-1185">Reference proteome</keyword>
<keyword evidence="7" id="KW-0249">Electron transport</keyword>
<evidence type="ECO:0000256" key="4">
    <source>
        <dbReference type="ARBA" id="ARBA00022617"/>
    </source>
</evidence>
<dbReference type="PANTHER" id="PTHR15422">
    <property type="entry name" value="OS05G0565100 PROTEIN"/>
    <property type="match status" value="1"/>
</dbReference>
<dbReference type="Gene3D" id="1.20.120.1770">
    <property type="match status" value="1"/>
</dbReference>
<feature type="transmembrane region" description="Helical" evidence="12">
    <location>
        <begin position="103"/>
        <end position="124"/>
    </location>
</feature>
<feature type="region of interest" description="Disordered" evidence="11">
    <location>
        <begin position="352"/>
        <end position="464"/>
    </location>
</feature>
<name>A0AAJ0C5X8_9PEZI</name>
<evidence type="ECO:0000259" key="13">
    <source>
        <dbReference type="PROSITE" id="PS50939"/>
    </source>
</evidence>
<dbReference type="PANTHER" id="PTHR15422:SF24">
    <property type="entry name" value="DOMON RELATED DOMAIN-CONTAINING PROTEIN"/>
    <property type="match status" value="1"/>
</dbReference>
<dbReference type="Pfam" id="PF03188">
    <property type="entry name" value="Cytochrom_B561"/>
    <property type="match status" value="1"/>
</dbReference>
<feature type="compositionally biased region" description="Pro residues" evidence="11">
    <location>
        <begin position="745"/>
        <end position="754"/>
    </location>
</feature>
<protein>
    <recommendedName>
        <fullName evidence="13">Cytochrome b561 domain-containing protein</fullName>
    </recommendedName>
</protein>
<keyword evidence="9" id="KW-0408">Iron</keyword>
<keyword evidence="6" id="KW-0479">Metal-binding</keyword>
<dbReference type="SMART" id="SM00665">
    <property type="entry name" value="B561"/>
    <property type="match status" value="1"/>
</dbReference>
<evidence type="ECO:0000256" key="11">
    <source>
        <dbReference type="SAM" id="MobiDB-lite"/>
    </source>
</evidence>
<organism evidence="14 15">
    <name type="scientific">Phialemonium atrogriseum</name>
    <dbReference type="NCBI Taxonomy" id="1093897"/>
    <lineage>
        <taxon>Eukaryota</taxon>
        <taxon>Fungi</taxon>
        <taxon>Dikarya</taxon>
        <taxon>Ascomycota</taxon>
        <taxon>Pezizomycotina</taxon>
        <taxon>Sordariomycetes</taxon>
        <taxon>Sordariomycetidae</taxon>
        <taxon>Cephalothecales</taxon>
        <taxon>Cephalothecaceae</taxon>
        <taxon>Phialemonium</taxon>
    </lineage>
</organism>
<evidence type="ECO:0000256" key="2">
    <source>
        <dbReference type="ARBA" id="ARBA00004141"/>
    </source>
</evidence>
<feature type="transmembrane region" description="Helical" evidence="12">
    <location>
        <begin position="197"/>
        <end position="214"/>
    </location>
</feature>
<evidence type="ECO:0000256" key="8">
    <source>
        <dbReference type="ARBA" id="ARBA00022989"/>
    </source>
</evidence>
<dbReference type="PROSITE" id="PS50939">
    <property type="entry name" value="CYTOCHROME_B561"/>
    <property type="match status" value="1"/>
</dbReference>
<evidence type="ECO:0000256" key="10">
    <source>
        <dbReference type="ARBA" id="ARBA00023136"/>
    </source>
</evidence>
<dbReference type="CDD" id="cd08760">
    <property type="entry name" value="Cyt_b561_FRRS1_like"/>
    <property type="match status" value="1"/>
</dbReference>
<dbReference type="EMBL" id="MU839003">
    <property type="protein sequence ID" value="KAK1769327.1"/>
    <property type="molecule type" value="Genomic_DNA"/>
</dbReference>
<comment type="caution">
    <text evidence="14">The sequence shown here is derived from an EMBL/GenBank/DDBJ whole genome shotgun (WGS) entry which is preliminary data.</text>
</comment>
<feature type="transmembrane region" description="Helical" evidence="12">
    <location>
        <begin position="175"/>
        <end position="191"/>
    </location>
</feature>
<keyword evidence="4" id="KW-0349">Heme</keyword>
<dbReference type="AlphaFoldDB" id="A0AAJ0C5X8"/>
<feature type="compositionally biased region" description="Low complexity" evidence="11">
    <location>
        <begin position="765"/>
        <end position="783"/>
    </location>
</feature>
<evidence type="ECO:0000256" key="12">
    <source>
        <dbReference type="SAM" id="Phobius"/>
    </source>
</evidence>
<feature type="compositionally biased region" description="Low complexity" evidence="11">
    <location>
        <begin position="637"/>
        <end position="648"/>
    </location>
</feature>
<comment type="cofactor">
    <cofactor evidence="1">
        <name>heme b</name>
        <dbReference type="ChEBI" id="CHEBI:60344"/>
    </cofactor>
</comment>
<evidence type="ECO:0000256" key="6">
    <source>
        <dbReference type="ARBA" id="ARBA00022723"/>
    </source>
</evidence>
<dbReference type="GO" id="GO:0016020">
    <property type="term" value="C:membrane"/>
    <property type="evidence" value="ECO:0007669"/>
    <property type="project" value="UniProtKB-SubCell"/>
</dbReference>
<dbReference type="GeneID" id="85308623"/>
<dbReference type="GO" id="GO:0140575">
    <property type="term" value="F:transmembrane monodehydroascorbate reductase activity"/>
    <property type="evidence" value="ECO:0007669"/>
    <property type="project" value="InterPro"/>
</dbReference>
<feature type="compositionally biased region" description="Polar residues" evidence="11">
    <location>
        <begin position="707"/>
        <end position="716"/>
    </location>
</feature>
<feature type="domain" description="Cytochrome b561" evidence="13">
    <location>
        <begin position="36"/>
        <end position="220"/>
    </location>
</feature>
<feature type="compositionally biased region" description="Polar residues" evidence="11">
    <location>
        <begin position="535"/>
        <end position="546"/>
    </location>
</feature>
<dbReference type="InterPro" id="IPR045150">
    <property type="entry name" value="CYB561D1/2"/>
</dbReference>
<feature type="compositionally biased region" description="Basic residues" evidence="11">
    <location>
        <begin position="282"/>
        <end position="296"/>
    </location>
</feature>
<feature type="compositionally biased region" description="Basic and acidic residues" evidence="11">
    <location>
        <begin position="483"/>
        <end position="501"/>
    </location>
</feature>
<evidence type="ECO:0000256" key="5">
    <source>
        <dbReference type="ARBA" id="ARBA00022692"/>
    </source>
</evidence>
<accession>A0AAJ0C5X8</accession>
<feature type="region of interest" description="Disordered" evidence="11">
    <location>
        <begin position="483"/>
        <end position="838"/>
    </location>
</feature>
<feature type="region of interest" description="Disordered" evidence="11">
    <location>
        <begin position="267"/>
        <end position="318"/>
    </location>
</feature>
<dbReference type="GO" id="GO:0020037">
    <property type="term" value="F:heme binding"/>
    <property type="evidence" value="ECO:0007669"/>
    <property type="project" value="TreeGrafter"/>
</dbReference>
<feature type="compositionally biased region" description="Basic and acidic residues" evidence="11">
    <location>
        <begin position="725"/>
        <end position="737"/>
    </location>
</feature>
<dbReference type="Proteomes" id="UP001244011">
    <property type="component" value="Unassembled WGS sequence"/>
</dbReference>
<keyword evidence="10 12" id="KW-0472">Membrane</keyword>
<keyword evidence="5 12" id="KW-0812">Transmembrane</keyword>
<feature type="compositionally biased region" description="Basic residues" evidence="11">
    <location>
        <begin position="623"/>
        <end position="632"/>
    </location>
</feature>
<evidence type="ECO:0000256" key="1">
    <source>
        <dbReference type="ARBA" id="ARBA00001970"/>
    </source>
</evidence>
<evidence type="ECO:0000313" key="15">
    <source>
        <dbReference type="Proteomes" id="UP001244011"/>
    </source>
</evidence>
<feature type="transmembrane region" description="Helical" evidence="12">
    <location>
        <begin position="62"/>
        <end position="83"/>
    </location>
</feature>
<gene>
    <name evidence="14" type="ORF">QBC33DRAFT_488549</name>
</gene>
<feature type="compositionally biased region" description="Basic residues" evidence="11">
    <location>
        <begin position="421"/>
        <end position="435"/>
    </location>
</feature>
<evidence type="ECO:0000256" key="9">
    <source>
        <dbReference type="ARBA" id="ARBA00023004"/>
    </source>
</evidence>
<proteinExistence type="predicted"/>
<feature type="compositionally biased region" description="Basic and acidic residues" evidence="11">
    <location>
        <begin position="269"/>
        <end position="281"/>
    </location>
</feature>
<keyword evidence="3" id="KW-0813">Transport</keyword>
<dbReference type="InterPro" id="IPR006593">
    <property type="entry name" value="Cyt_b561/ferric_Rdtase_TM"/>
</dbReference>
<evidence type="ECO:0000313" key="14">
    <source>
        <dbReference type="EMBL" id="KAK1769327.1"/>
    </source>
</evidence>
<dbReference type="RefSeq" id="XP_060285540.1">
    <property type="nucleotide sequence ID" value="XM_060425436.1"/>
</dbReference>
<feature type="compositionally biased region" description="Basic and acidic residues" evidence="11">
    <location>
        <begin position="674"/>
        <end position="690"/>
    </location>
</feature>
<keyword evidence="8 12" id="KW-1133">Transmembrane helix</keyword>
<dbReference type="GO" id="GO:0046872">
    <property type="term" value="F:metal ion binding"/>
    <property type="evidence" value="ECO:0007669"/>
    <property type="project" value="UniProtKB-KW"/>
</dbReference>